<reference evidence="1 2" key="1">
    <citation type="submission" date="2023-01" db="EMBL/GenBank/DDBJ databases">
        <title>Analysis of 21 Apiospora genomes using comparative genomics revels a genus with tremendous synthesis potential of carbohydrate active enzymes and secondary metabolites.</title>
        <authorList>
            <person name="Sorensen T."/>
        </authorList>
    </citation>
    <scope>NUCLEOTIDE SEQUENCE [LARGE SCALE GENOMIC DNA]</scope>
    <source>
        <strain evidence="1 2">CBS 114990</strain>
    </source>
</reference>
<evidence type="ECO:0000313" key="1">
    <source>
        <dbReference type="EMBL" id="KAK8094388.1"/>
    </source>
</evidence>
<sequence>MEQVSSNPRQKSEMVQGLREPSEAYDLTFFQRTILAGDSTQRADAMFVRLTVFKSLSYASQTGRGHGWATRISAQKAGLERRH</sequence>
<dbReference type="Proteomes" id="UP001433268">
    <property type="component" value="Unassembled WGS sequence"/>
</dbReference>
<accession>A0ABR1XCI8</accession>
<organism evidence="1 2">
    <name type="scientific">Apiospora hydei</name>
    <dbReference type="NCBI Taxonomy" id="1337664"/>
    <lineage>
        <taxon>Eukaryota</taxon>
        <taxon>Fungi</taxon>
        <taxon>Dikarya</taxon>
        <taxon>Ascomycota</taxon>
        <taxon>Pezizomycotina</taxon>
        <taxon>Sordariomycetes</taxon>
        <taxon>Xylariomycetidae</taxon>
        <taxon>Amphisphaeriales</taxon>
        <taxon>Apiosporaceae</taxon>
        <taxon>Apiospora</taxon>
    </lineage>
</organism>
<keyword evidence="2" id="KW-1185">Reference proteome</keyword>
<dbReference type="RefSeq" id="XP_066675161.1">
    <property type="nucleotide sequence ID" value="XM_066805388.1"/>
</dbReference>
<name>A0ABR1XCI8_9PEZI</name>
<dbReference type="GeneID" id="92038448"/>
<comment type="caution">
    <text evidence="1">The sequence shown here is derived from an EMBL/GenBank/DDBJ whole genome shotgun (WGS) entry which is preliminary data.</text>
</comment>
<proteinExistence type="predicted"/>
<gene>
    <name evidence="1" type="ORF">PG997_001073</name>
</gene>
<dbReference type="EMBL" id="JAQQWN010000002">
    <property type="protein sequence ID" value="KAK8094388.1"/>
    <property type="molecule type" value="Genomic_DNA"/>
</dbReference>
<evidence type="ECO:0000313" key="2">
    <source>
        <dbReference type="Proteomes" id="UP001433268"/>
    </source>
</evidence>
<protein>
    <submittedName>
        <fullName evidence="1">Uncharacterized protein</fullName>
    </submittedName>
</protein>